<reference evidence="2" key="1">
    <citation type="submission" date="2023-06" db="EMBL/GenBank/DDBJ databases">
        <title>Genomic Diversity of Vibrio spp. and Metagenomic Analysis of Pathogens in Florida Gulf Coastal Waters Following Hurricane Ian.</title>
        <authorList>
            <person name="Brumfield K.D."/>
        </authorList>
    </citation>
    <scope>NUCLEOTIDE SEQUENCE</scope>
    <source>
        <strain evidence="2">WBS2B-138</strain>
    </source>
</reference>
<feature type="transmembrane region" description="Helical" evidence="1">
    <location>
        <begin position="75"/>
        <end position="95"/>
    </location>
</feature>
<dbReference type="EMBL" id="JAUHGG010000012">
    <property type="protein sequence ID" value="MDS1823819.1"/>
    <property type="molecule type" value="Genomic_DNA"/>
</dbReference>
<evidence type="ECO:0000256" key="1">
    <source>
        <dbReference type="SAM" id="Phobius"/>
    </source>
</evidence>
<comment type="caution">
    <text evidence="2">The sequence shown here is derived from an EMBL/GenBank/DDBJ whole genome shotgun (WGS) entry which is preliminary data.</text>
</comment>
<keyword evidence="1" id="KW-0812">Transmembrane</keyword>
<dbReference type="Proteomes" id="UP001253193">
    <property type="component" value="Unassembled WGS sequence"/>
</dbReference>
<keyword evidence="1" id="KW-0472">Membrane</keyword>
<accession>A0AAW8Q7Y4</accession>
<dbReference type="RefSeq" id="WP_311020882.1">
    <property type="nucleotide sequence ID" value="NZ_JAUHGG010000012.1"/>
</dbReference>
<protein>
    <recommendedName>
        <fullName evidence="4">MotA/TolQ/ExbB proton channel domain-containing protein</fullName>
    </recommendedName>
</protein>
<feature type="transmembrane region" description="Helical" evidence="1">
    <location>
        <begin position="129"/>
        <end position="151"/>
    </location>
</feature>
<organism evidence="2 3">
    <name type="scientific">Vibrio parahaemolyticus</name>
    <dbReference type="NCBI Taxonomy" id="670"/>
    <lineage>
        <taxon>Bacteria</taxon>
        <taxon>Pseudomonadati</taxon>
        <taxon>Pseudomonadota</taxon>
        <taxon>Gammaproteobacteria</taxon>
        <taxon>Vibrionales</taxon>
        <taxon>Vibrionaceae</taxon>
        <taxon>Vibrio</taxon>
    </lineage>
</organism>
<evidence type="ECO:0000313" key="3">
    <source>
        <dbReference type="Proteomes" id="UP001253193"/>
    </source>
</evidence>
<keyword evidence="1" id="KW-1133">Transmembrane helix</keyword>
<feature type="transmembrane region" description="Helical" evidence="1">
    <location>
        <begin position="32"/>
        <end position="54"/>
    </location>
</feature>
<gene>
    <name evidence="2" type="ORF">QX249_24570</name>
</gene>
<feature type="transmembrane region" description="Helical" evidence="1">
    <location>
        <begin position="7"/>
        <end position="26"/>
    </location>
</feature>
<evidence type="ECO:0008006" key="4">
    <source>
        <dbReference type="Google" id="ProtNLM"/>
    </source>
</evidence>
<name>A0AAW8Q7Y4_VIBPH</name>
<dbReference type="AlphaFoldDB" id="A0AAW8Q7Y4"/>
<proteinExistence type="predicted"/>
<evidence type="ECO:0000313" key="2">
    <source>
        <dbReference type="EMBL" id="MDS1823819.1"/>
    </source>
</evidence>
<sequence>MHYIGYLIYAAVIASFFFVPAVHSLVSMSYSLATEITVGCLIVAAYPPLQFLIYQIRGMRDRVSFERMCSVSQTCGNTVVSLGLIGTFVGLTQMIEKIAGAIGGEGGSIDEQIALIMTAIGESLNAMSFAFLTSVMGVAASVMIFCASVYFKMYFDKAEESEVITDEVMLEKMKAMEEENNKLRRYMGRIIKSQIDRKELASIVISNTLQVKALTEASGKLASSINSQGELNESMMAAFNDFKADISKIQKSQDAILKFEAGSYEKLTKINEATDNLNGTQKANASKMQQAIGAIAGGLLSIKS</sequence>